<dbReference type="SUPFAM" id="SSF51735">
    <property type="entry name" value="NAD(P)-binding Rossmann-fold domains"/>
    <property type="match status" value="1"/>
</dbReference>
<dbReference type="InterPro" id="IPR020904">
    <property type="entry name" value="Sc_DH/Rdtase_CS"/>
</dbReference>
<dbReference type="Gene3D" id="3.40.50.720">
    <property type="entry name" value="NAD(P)-binding Rossmann-like Domain"/>
    <property type="match status" value="1"/>
</dbReference>
<dbReference type="Pfam" id="PF00106">
    <property type="entry name" value="adh_short"/>
    <property type="match status" value="1"/>
</dbReference>
<dbReference type="FunFam" id="3.40.50.720:FF:000281">
    <property type="entry name" value="Uncharacterized oxidoreductase YIR035C"/>
    <property type="match status" value="1"/>
</dbReference>
<dbReference type="GO" id="GO:0050664">
    <property type="term" value="F:oxidoreductase activity, acting on NAD(P)H, oxygen as acceptor"/>
    <property type="evidence" value="ECO:0007669"/>
    <property type="project" value="TreeGrafter"/>
</dbReference>
<dbReference type="EMBL" id="JAQQWP010000001">
    <property type="protein sequence ID" value="KAK8132690.1"/>
    <property type="molecule type" value="Genomic_DNA"/>
</dbReference>
<organism evidence="4 5">
    <name type="scientific">Apiospora kogelbergensis</name>
    <dbReference type="NCBI Taxonomy" id="1337665"/>
    <lineage>
        <taxon>Eukaryota</taxon>
        <taxon>Fungi</taxon>
        <taxon>Dikarya</taxon>
        <taxon>Ascomycota</taxon>
        <taxon>Pezizomycotina</taxon>
        <taxon>Sordariomycetes</taxon>
        <taxon>Xylariomycetidae</taxon>
        <taxon>Amphisphaeriales</taxon>
        <taxon>Apiosporaceae</taxon>
        <taxon>Apiospora</taxon>
    </lineage>
</organism>
<dbReference type="PROSITE" id="PS00061">
    <property type="entry name" value="ADH_SHORT"/>
    <property type="match status" value="1"/>
</dbReference>
<evidence type="ECO:0000256" key="1">
    <source>
        <dbReference type="ARBA" id="ARBA00006484"/>
    </source>
</evidence>
<gene>
    <name evidence="4" type="ORF">PG999_000863</name>
</gene>
<reference evidence="4 5" key="1">
    <citation type="submission" date="2023-01" db="EMBL/GenBank/DDBJ databases">
        <title>Analysis of 21 Apiospora genomes using comparative genomics revels a genus with tremendous synthesis potential of carbohydrate active enzymes and secondary metabolites.</title>
        <authorList>
            <person name="Sorensen T."/>
        </authorList>
    </citation>
    <scope>NUCLEOTIDE SEQUENCE [LARGE SCALE GENOMIC DNA]</scope>
    <source>
        <strain evidence="4 5">CBS 117206</strain>
    </source>
</reference>
<dbReference type="PANTHER" id="PTHR43008:SF8">
    <property type="entry name" value="BENZIL REDUCTASE ((S)-BENZOIN FORMING) IRC24"/>
    <property type="match status" value="1"/>
</dbReference>
<proteinExistence type="inferred from homology"/>
<dbReference type="Proteomes" id="UP001392437">
    <property type="component" value="Unassembled WGS sequence"/>
</dbReference>
<comment type="similarity">
    <text evidence="1">Belongs to the short-chain dehydrogenases/reductases (SDR) family.</text>
</comment>
<evidence type="ECO:0000256" key="2">
    <source>
        <dbReference type="ARBA" id="ARBA00022857"/>
    </source>
</evidence>
<dbReference type="PRINTS" id="PR00081">
    <property type="entry name" value="GDHRDH"/>
</dbReference>
<keyword evidence="3" id="KW-0560">Oxidoreductase</keyword>
<name>A0AAW0RCQ8_9PEZI</name>
<protein>
    <submittedName>
        <fullName evidence="4">Short-chain dehydrogenase</fullName>
    </submittedName>
</protein>
<evidence type="ECO:0000313" key="4">
    <source>
        <dbReference type="EMBL" id="KAK8132690.1"/>
    </source>
</evidence>
<evidence type="ECO:0000313" key="5">
    <source>
        <dbReference type="Proteomes" id="UP001392437"/>
    </source>
</evidence>
<comment type="caution">
    <text evidence="4">The sequence shown here is derived from an EMBL/GenBank/DDBJ whole genome shotgun (WGS) entry which is preliminary data.</text>
</comment>
<keyword evidence="5" id="KW-1185">Reference proteome</keyword>
<dbReference type="AlphaFoldDB" id="A0AAW0RCQ8"/>
<evidence type="ECO:0000256" key="3">
    <source>
        <dbReference type="ARBA" id="ARBA00023002"/>
    </source>
</evidence>
<dbReference type="InterPro" id="IPR036291">
    <property type="entry name" value="NAD(P)-bd_dom_sf"/>
</dbReference>
<keyword evidence="2" id="KW-0521">NADP</keyword>
<dbReference type="PANTHER" id="PTHR43008">
    <property type="entry name" value="BENZIL REDUCTASE"/>
    <property type="match status" value="1"/>
</dbReference>
<dbReference type="InterPro" id="IPR002347">
    <property type="entry name" value="SDR_fam"/>
</dbReference>
<accession>A0AAW0RCQ8</accession>
<sequence length="249" mass="26625">MAKAFIVTGASRGLGLAIAEILLEASHNVFLVARSETGLQKLKQRHPDSVDYMAADLSDLTVAPKIIQAAQKAFGKIDGLVVNHGTLTPLTRLADTNIEEWRQAYDINVLSAVALVKEAIPELRKSKGRVVFISSGAATGAYAAWAAYGTGKAAINHVCAHLAVEEPDIIAVAVSPGKVDTAMQQQIRELGGSGMEPGQHASFIDEHTQGKLLRPEQPGAVIAKLVDNATRDLSGKHFRWNAIEMSPFQ</sequence>